<dbReference type="Gene3D" id="3.10.310.70">
    <property type="match status" value="1"/>
</dbReference>
<dbReference type="InterPro" id="IPR013108">
    <property type="entry name" value="Amidohydro_3"/>
</dbReference>
<feature type="domain" description="Amidohydrolase 3" evidence="1">
    <location>
        <begin position="157"/>
        <end position="639"/>
    </location>
</feature>
<dbReference type="PANTHER" id="PTHR22642:SF2">
    <property type="entry name" value="PROTEIN LONG AFTER FAR-RED 3"/>
    <property type="match status" value="1"/>
</dbReference>
<organism evidence="2 3">
    <name type="scientific">Cryptococcus amylolentus CBS 6273</name>
    <dbReference type="NCBI Taxonomy" id="1296118"/>
    <lineage>
        <taxon>Eukaryota</taxon>
        <taxon>Fungi</taxon>
        <taxon>Dikarya</taxon>
        <taxon>Basidiomycota</taxon>
        <taxon>Agaricomycotina</taxon>
        <taxon>Tremellomycetes</taxon>
        <taxon>Tremellales</taxon>
        <taxon>Cryptococcaceae</taxon>
        <taxon>Cryptococcus</taxon>
    </lineage>
</organism>
<dbReference type="Gene3D" id="2.30.40.10">
    <property type="entry name" value="Urease, subunit C, domain 1"/>
    <property type="match status" value="1"/>
</dbReference>
<evidence type="ECO:0000259" key="1">
    <source>
        <dbReference type="Pfam" id="PF07969"/>
    </source>
</evidence>
<dbReference type="AlphaFoldDB" id="A0A1E3JSR3"/>
<dbReference type="InterPro" id="IPR033932">
    <property type="entry name" value="YtcJ-like"/>
</dbReference>
<comment type="caution">
    <text evidence="2">The sequence shown here is derived from an EMBL/GenBank/DDBJ whole genome shotgun (WGS) entry which is preliminary data.</text>
</comment>
<dbReference type="InterPro" id="IPR011059">
    <property type="entry name" value="Metal-dep_hydrolase_composite"/>
</dbReference>
<reference evidence="2 3" key="1">
    <citation type="submission" date="2016-06" db="EMBL/GenBank/DDBJ databases">
        <title>Evolution of pathogenesis and genome organization in the Tremellales.</title>
        <authorList>
            <person name="Cuomo C."/>
            <person name="Litvintseva A."/>
            <person name="Heitman J."/>
            <person name="Chen Y."/>
            <person name="Sun S."/>
            <person name="Springer D."/>
            <person name="Dromer F."/>
            <person name="Young S."/>
            <person name="Zeng Q."/>
            <person name="Chapman S."/>
            <person name="Gujja S."/>
            <person name="Saif S."/>
            <person name="Birren B."/>
        </authorList>
    </citation>
    <scope>NUCLEOTIDE SEQUENCE [LARGE SCALE GENOMIC DNA]</scope>
    <source>
        <strain evidence="2 3">CBS 6273</strain>
    </source>
</reference>
<dbReference type="InterPro" id="IPR032466">
    <property type="entry name" value="Metal_Hydrolase"/>
</dbReference>
<evidence type="ECO:0000313" key="2">
    <source>
        <dbReference type="EMBL" id="ODO02942.1"/>
    </source>
</evidence>
<dbReference type="SUPFAM" id="SSF51338">
    <property type="entry name" value="Composite domain of metallo-dependent hydrolases"/>
    <property type="match status" value="1"/>
</dbReference>
<dbReference type="GO" id="GO:0016810">
    <property type="term" value="F:hydrolase activity, acting on carbon-nitrogen (but not peptide) bonds"/>
    <property type="evidence" value="ECO:0007669"/>
    <property type="project" value="InterPro"/>
</dbReference>
<dbReference type="SUPFAM" id="SSF51556">
    <property type="entry name" value="Metallo-dependent hydrolases"/>
    <property type="match status" value="1"/>
</dbReference>
<proteinExistence type="predicted"/>
<sequence>MPPHPQLRRRVQNQPTAAGVIPYERHPPARIPSTRGYHLAISILIMGAIILYAQKQTNLVRNAFPPRRYTALGEEGGDLPDLYAICSKQNGNSVLTVPFEYEGDGDEEGVGRADCVVVIDGEVVDAGGLKKMRRKWVTDTYPKPINEAMKIVDIPPGHTVTPGFIDSHGHPLVYGHSRQLQLHGSRSVAEVIEKVEAFVLARPEEVKEGKWIEGLGWDQNLWDDKEFPTASDLDKSDILRGLPISLSRVDFHVEWVSSAILTRLGKVRDVSGGTVVRDEKGKPTGIFIDNAIDQLTAIRPAWTDNDRERFLNVMLKDALKGGLTGVHDAQGFEKDQKFWRKMAKQGKLPIRFYNMLSCEGRDYCGDDIKPYDDFDNHYTLRAVKLFGDGALGSRGAALIDDYTDKPGWKGLMLKDESIWNDLIKKWYNAVNTTNIWQNVHTIGDRAGKVVLDAIARSTNDPVARRDARFRLEHSQILTQEDIKRAAYMGVIASVQPTHATSDMWYAEDRLGPERIKGAYAWRSYLNESGIITLGSDFPVESIDPLRTLYAAVTRLSVDGTSPHGKEGWYKEQKLERWEALRGLTVGGAFASFSEDRVGSLTEGKRFDAVVWDRDLLTVPEDEILDAKVKAVIVDGQLVYGSI</sequence>
<gene>
    <name evidence="2" type="ORF">I350_05784</name>
</gene>
<dbReference type="EMBL" id="MEKH01000009">
    <property type="protein sequence ID" value="ODO02942.1"/>
    <property type="molecule type" value="Genomic_DNA"/>
</dbReference>
<dbReference type="Gene3D" id="3.20.20.140">
    <property type="entry name" value="Metal-dependent hydrolases"/>
    <property type="match status" value="1"/>
</dbReference>
<dbReference type="Pfam" id="PF07969">
    <property type="entry name" value="Amidohydro_3"/>
    <property type="match status" value="1"/>
</dbReference>
<dbReference type="Proteomes" id="UP000095149">
    <property type="component" value="Unassembled WGS sequence"/>
</dbReference>
<protein>
    <recommendedName>
        <fullName evidence="1">Amidohydrolase 3 domain-containing protein</fullName>
    </recommendedName>
</protein>
<name>A0A1E3JSR3_9TREE</name>
<accession>A0A1E3JSR3</accession>
<dbReference type="CDD" id="cd01300">
    <property type="entry name" value="YtcJ_like"/>
    <property type="match status" value="1"/>
</dbReference>
<dbReference type="PANTHER" id="PTHR22642">
    <property type="entry name" value="IMIDAZOLONEPROPIONASE"/>
    <property type="match status" value="1"/>
</dbReference>
<evidence type="ECO:0000313" key="3">
    <source>
        <dbReference type="Proteomes" id="UP000095149"/>
    </source>
</evidence>
<dbReference type="OrthoDB" id="3501663at2759"/>